<feature type="compositionally biased region" description="Polar residues" evidence="1">
    <location>
        <begin position="1"/>
        <end position="14"/>
    </location>
</feature>
<evidence type="ECO:0000313" key="2">
    <source>
        <dbReference type="EMBL" id="OAQ27730.1"/>
    </source>
</evidence>
<organism evidence="2 3">
    <name type="scientific">Linnemannia elongata AG-77</name>
    <dbReference type="NCBI Taxonomy" id="1314771"/>
    <lineage>
        <taxon>Eukaryota</taxon>
        <taxon>Fungi</taxon>
        <taxon>Fungi incertae sedis</taxon>
        <taxon>Mucoromycota</taxon>
        <taxon>Mortierellomycotina</taxon>
        <taxon>Mortierellomycetes</taxon>
        <taxon>Mortierellales</taxon>
        <taxon>Mortierellaceae</taxon>
        <taxon>Linnemannia</taxon>
    </lineage>
</organism>
<feature type="region of interest" description="Disordered" evidence="1">
    <location>
        <begin position="1"/>
        <end position="55"/>
    </location>
</feature>
<reference evidence="2 3" key="1">
    <citation type="submission" date="2016-05" db="EMBL/GenBank/DDBJ databases">
        <title>Genome sequencing reveals origins of a unique bacterial endosymbiosis in the earliest lineages of terrestrial Fungi.</title>
        <authorList>
            <consortium name="DOE Joint Genome Institute"/>
            <person name="Uehling J."/>
            <person name="Gryganskyi A."/>
            <person name="Hameed K."/>
            <person name="Tschaplinski T."/>
            <person name="Misztal P."/>
            <person name="Wu S."/>
            <person name="Desiro A."/>
            <person name="Vande Pol N."/>
            <person name="Du Z.-Y."/>
            <person name="Zienkiewicz A."/>
            <person name="Zienkiewicz K."/>
            <person name="Morin E."/>
            <person name="Tisserant E."/>
            <person name="Splivallo R."/>
            <person name="Hainaut M."/>
            <person name="Henrissat B."/>
            <person name="Ohm R."/>
            <person name="Kuo A."/>
            <person name="Yan J."/>
            <person name="Lipzen A."/>
            <person name="Nolan M."/>
            <person name="Labutti K."/>
            <person name="Barry K."/>
            <person name="Goldstein A."/>
            <person name="Labbe J."/>
            <person name="Schadt C."/>
            <person name="Tuskan G."/>
            <person name="Grigoriev I."/>
            <person name="Martin F."/>
            <person name="Vilgalys R."/>
            <person name="Bonito G."/>
        </authorList>
    </citation>
    <scope>NUCLEOTIDE SEQUENCE [LARGE SCALE GENOMIC DNA]</scope>
    <source>
        <strain evidence="2 3">AG-77</strain>
    </source>
</reference>
<evidence type="ECO:0000313" key="3">
    <source>
        <dbReference type="Proteomes" id="UP000078512"/>
    </source>
</evidence>
<dbReference type="Proteomes" id="UP000078512">
    <property type="component" value="Unassembled WGS sequence"/>
</dbReference>
<feature type="compositionally biased region" description="Low complexity" evidence="1">
    <location>
        <begin position="21"/>
        <end position="35"/>
    </location>
</feature>
<sequence>MYPPSVYSQSTVTSCPFKPLTVSTETDTSSVSDASTEGEENTSDEEDASVEHDSMTVTESVELVPGMSMDQSAHWEKAGIEDEVEDMEDGITGSPRSKFHEMTSKGILLLRGLSHFAEYNNNANMTHDYAFGGNVDINCGGNYAHYVNSVTDNNNDNNMIIAMAQENLEGNGSDPLSATPMFPTMYPPSPPSLKTPVTTTNTSATTISTTATPSPSPPAMLPSMDKPGFFKTFDKVAKDDLITSSNIPSIPPVDSDLIVGEDRYRYLVPQESHFGENCQFSQQQYQQQQSIQTQTQIPAQASAQEEKQNCLQALLSRRDYVYQHQRAQGKDDPATFTVVPVLETLSGSDTKLELHWQGCYPPPPYLATPIADIAKGFDAKSVQRQYQGRKGAKKHFLAPFHPPPPYCSLQC</sequence>
<name>A0A197JRB7_9FUNG</name>
<dbReference type="AlphaFoldDB" id="A0A197JRB7"/>
<accession>A0A197JRB7</accession>
<evidence type="ECO:0000256" key="1">
    <source>
        <dbReference type="SAM" id="MobiDB-lite"/>
    </source>
</evidence>
<proteinExistence type="predicted"/>
<dbReference type="EMBL" id="KV442054">
    <property type="protein sequence ID" value="OAQ27730.1"/>
    <property type="molecule type" value="Genomic_DNA"/>
</dbReference>
<feature type="compositionally biased region" description="Acidic residues" evidence="1">
    <location>
        <begin position="36"/>
        <end position="48"/>
    </location>
</feature>
<keyword evidence="3" id="KW-1185">Reference proteome</keyword>
<protein>
    <submittedName>
        <fullName evidence="2">Uncharacterized protein</fullName>
    </submittedName>
</protein>
<gene>
    <name evidence="2" type="ORF">K457DRAFT_139177</name>
</gene>